<feature type="transmembrane region" description="Helical" evidence="1">
    <location>
        <begin position="36"/>
        <end position="53"/>
    </location>
</feature>
<accession>A8LPR5</accession>
<dbReference type="KEGG" id="dsh:Dshi_2030"/>
<dbReference type="OrthoDB" id="7875193at2"/>
<reference evidence="3" key="1">
    <citation type="journal article" date="2010" name="ISME J.">
        <title>The complete genome sequence of the algal symbiont Dinoroseobacter shibae: a hitchhiker's guide to life in the sea.</title>
        <authorList>
            <person name="Wagner-Dobler I."/>
            <person name="Ballhausen B."/>
            <person name="Berger M."/>
            <person name="Brinkhoff T."/>
            <person name="Buchholz I."/>
            <person name="Bunk B."/>
            <person name="Cypionka H."/>
            <person name="Daniel R."/>
            <person name="Drepper T."/>
            <person name="Gerdts G."/>
            <person name="Hahnke S."/>
            <person name="Han C."/>
            <person name="Jahn D."/>
            <person name="Kalhoefer D."/>
            <person name="Kiss H."/>
            <person name="Klenk H.P."/>
            <person name="Kyrpides N."/>
            <person name="Liebl W."/>
            <person name="Liesegang H."/>
            <person name="Meincke L."/>
            <person name="Pati A."/>
            <person name="Petersen J."/>
            <person name="Piekarski T."/>
            <person name="Pommerenke C."/>
            <person name="Pradella S."/>
            <person name="Pukall R."/>
            <person name="Rabus R."/>
            <person name="Stackebrandt E."/>
            <person name="Thole S."/>
            <person name="Thompson L."/>
            <person name="Tielen P."/>
            <person name="Tomasch J."/>
            <person name="von Jan M."/>
            <person name="Wanphrut N."/>
            <person name="Wichels A."/>
            <person name="Zech H."/>
            <person name="Simon M."/>
        </authorList>
    </citation>
    <scope>NUCLEOTIDE SEQUENCE [LARGE SCALE GENOMIC DNA]</scope>
    <source>
        <strain evidence="3">DSM 16493 / NCIMB 14021 / DFL 12</strain>
    </source>
</reference>
<keyword evidence="1" id="KW-0472">Membrane</keyword>
<keyword evidence="1" id="KW-1133">Transmembrane helix</keyword>
<protein>
    <submittedName>
        <fullName evidence="2">Uncharacterized protein</fullName>
    </submittedName>
</protein>
<keyword evidence="3" id="KW-1185">Reference proteome</keyword>
<dbReference type="RefSeq" id="WP_012178700.1">
    <property type="nucleotide sequence ID" value="NC_009952.1"/>
</dbReference>
<name>A8LPR5_DINSH</name>
<organism evidence="2 3">
    <name type="scientific">Dinoroseobacter shibae (strain DSM 16493 / NCIMB 14021 / DFL 12)</name>
    <dbReference type="NCBI Taxonomy" id="398580"/>
    <lineage>
        <taxon>Bacteria</taxon>
        <taxon>Pseudomonadati</taxon>
        <taxon>Pseudomonadota</taxon>
        <taxon>Alphaproteobacteria</taxon>
        <taxon>Rhodobacterales</taxon>
        <taxon>Roseobacteraceae</taxon>
        <taxon>Dinoroseobacter</taxon>
    </lineage>
</organism>
<keyword evidence="1" id="KW-0812">Transmembrane</keyword>
<dbReference type="AlphaFoldDB" id="A8LPR5"/>
<evidence type="ECO:0000313" key="3">
    <source>
        <dbReference type="Proteomes" id="UP000006833"/>
    </source>
</evidence>
<dbReference type="Proteomes" id="UP000006833">
    <property type="component" value="Chromosome"/>
</dbReference>
<dbReference type="HOGENOM" id="CLU_201990_0_0_5"/>
<evidence type="ECO:0000256" key="1">
    <source>
        <dbReference type="SAM" id="Phobius"/>
    </source>
</evidence>
<sequence>MFLALSAAVFTIYVANVVMGAVTNAPMFSDVTEMVILFIAAILFTVAILKAEAADPDRKDRNP</sequence>
<gene>
    <name evidence="2" type="ordered locus">Dshi_2030</name>
</gene>
<evidence type="ECO:0000313" key="2">
    <source>
        <dbReference type="EMBL" id="ABV93769.1"/>
    </source>
</evidence>
<proteinExistence type="predicted"/>
<dbReference type="STRING" id="398580.Dshi_2030"/>
<dbReference type="EMBL" id="CP000830">
    <property type="protein sequence ID" value="ABV93769.1"/>
    <property type="molecule type" value="Genomic_DNA"/>
</dbReference>